<comment type="caution">
    <text evidence="1">The sequence shown here is derived from an EMBL/GenBank/DDBJ whole genome shotgun (WGS) entry which is preliminary data.</text>
</comment>
<evidence type="ECO:0000313" key="2">
    <source>
        <dbReference type="Proteomes" id="UP000295280"/>
    </source>
</evidence>
<accession>A0A9Q8CID2</accession>
<dbReference type="OrthoDB" id="6631788at2"/>
<dbReference type="InterPro" id="IPR044925">
    <property type="entry name" value="His-Me_finger_sf"/>
</dbReference>
<name>A0A9Q8CID2_9STAP</name>
<gene>
    <name evidence="1" type="ORF">ERX40_11020</name>
</gene>
<reference evidence="1 2" key="1">
    <citation type="submission" date="2019-01" db="EMBL/GenBank/DDBJ databases">
        <title>Draft genome sequences of the type strains of six Macrococcus species.</title>
        <authorList>
            <person name="Mazhar S."/>
            <person name="Altermann E."/>
            <person name="Hill C."/>
            <person name="Mcauliffe O."/>
        </authorList>
    </citation>
    <scope>NUCLEOTIDE SEQUENCE [LARGE SCALE GENOMIC DNA]</scope>
    <source>
        <strain evidence="1 2">ATCC 51828</strain>
    </source>
</reference>
<dbReference type="Gene3D" id="3.90.75.20">
    <property type="match status" value="1"/>
</dbReference>
<dbReference type="SUPFAM" id="SSF54060">
    <property type="entry name" value="His-Me finger endonucleases"/>
    <property type="match status" value="1"/>
</dbReference>
<sequence>MTNLKSTDLKRKEQNQLRAEFLMLLELDCIRKVDESKGYYIYAAISGTLYGKSKKNNSIKIINPHDNGNGYLFITVNKKKRYVHRLVAFGFGLIRDIDEKIDINHKDRNRKNCHLLNLEPCSRKQNHEHRAIAERLENDIVVSVFDIEQIKKEIKSDLIEDIVTAFNKQYDEYTPKTFSIEFKNQHNID</sequence>
<protein>
    <recommendedName>
        <fullName evidence="3">HNH nuclease domain-containing protein</fullName>
    </recommendedName>
</protein>
<dbReference type="EMBL" id="SCWD01000011">
    <property type="protein sequence ID" value="TDL94260.1"/>
    <property type="molecule type" value="Genomic_DNA"/>
</dbReference>
<dbReference type="AlphaFoldDB" id="A0A9Q8CID2"/>
<dbReference type="RefSeq" id="WP_133418540.1">
    <property type="nucleotide sequence ID" value="NZ_SCWD01000011.1"/>
</dbReference>
<keyword evidence="2" id="KW-1185">Reference proteome</keyword>
<proteinExistence type="predicted"/>
<evidence type="ECO:0000313" key="1">
    <source>
        <dbReference type="EMBL" id="TDL94260.1"/>
    </source>
</evidence>
<organism evidence="1 2">
    <name type="scientific">Macrococcus carouselicus</name>
    <dbReference type="NCBI Taxonomy" id="69969"/>
    <lineage>
        <taxon>Bacteria</taxon>
        <taxon>Bacillati</taxon>
        <taxon>Bacillota</taxon>
        <taxon>Bacilli</taxon>
        <taxon>Bacillales</taxon>
        <taxon>Staphylococcaceae</taxon>
        <taxon>Macrococcus</taxon>
    </lineage>
</organism>
<evidence type="ECO:0008006" key="3">
    <source>
        <dbReference type="Google" id="ProtNLM"/>
    </source>
</evidence>
<dbReference type="Proteomes" id="UP000295280">
    <property type="component" value="Unassembled WGS sequence"/>
</dbReference>